<feature type="transmembrane region" description="Helical" evidence="6">
    <location>
        <begin position="253"/>
        <end position="280"/>
    </location>
</feature>
<evidence type="ECO:0000256" key="6">
    <source>
        <dbReference type="SAM" id="Phobius"/>
    </source>
</evidence>
<dbReference type="RefSeq" id="WP_323467216.1">
    <property type="nucleotide sequence ID" value="NZ_CP144224.1"/>
</dbReference>
<dbReference type="Pfam" id="PF12698">
    <property type="entry name" value="ABC2_membrane_3"/>
    <property type="match status" value="1"/>
</dbReference>
<feature type="transmembrane region" description="Helical" evidence="6">
    <location>
        <begin position="286"/>
        <end position="309"/>
    </location>
</feature>
<evidence type="ECO:0000313" key="9">
    <source>
        <dbReference type="Proteomes" id="UP001285636"/>
    </source>
</evidence>
<dbReference type="AlphaFoldDB" id="A0AAJ2U1E2"/>
<evidence type="ECO:0000256" key="5">
    <source>
        <dbReference type="ARBA" id="ARBA00023136"/>
    </source>
</evidence>
<dbReference type="Gene3D" id="3.40.1710.10">
    <property type="entry name" value="abc type-2 transporter like domain"/>
    <property type="match status" value="1"/>
</dbReference>
<dbReference type="EMBL" id="JAWJAY010000003">
    <property type="protein sequence ID" value="MDV2886439.1"/>
    <property type="molecule type" value="Genomic_DNA"/>
</dbReference>
<dbReference type="GO" id="GO:0005886">
    <property type="term" value="C:plasma membrane"/>
    <property type="evidence" value="ECO:0007669"/>
    <property type="project" value="UniProtKB-SubCell"/>
</dbReference>
<feature type="domain" description="ABC-2 type transporter transmembrane" evidence="7">
    <location>
        <begin position="23"/>
        <end position="392"/>
    </location>
</feature>
<reference evidence="8" key="1">
    <citation type="submission" date="2023-10" db="EMBL/GenBank/DDBJ databases">
        <title>Screening of Alkalihalophilus pseudofirmusBZ-TG-HK211 and Its Alleviation of Salt Stress on Rapeseed Growth.</title>
        <authorList>
            <person name="Zhao B."/>
            <person name="Guo T."/>
        </authorList>
    </citation>
    <scope>NUCLEOTIDE SEQUENCE</scope>
    <source>
        <strain evidence="8">BZ-TG-HK211</strain>
    </source>
</reference>
<evidence type="ECO:0000256" key="2">
    <source>
        <dbReference type="ARBA" id="ARBA00022475"/>
    </source>
</evidence>
<dbReference type="InterPro" id="IPR051449">
    <property type="entry name" value="ABC-2_transporter_component"/>
</dbReference>
<organism evidence="8 9">
    <name type="scientific">Alkalihalophilus pseudofirmus</name>
    <name type="common">Bacillus pseudofirmus</name>
    <dbReference type="NCBI Taxonomy" id="79885"/>
    <lineage>
        <taxon>Bacteria</taxon>
        <taxon>Bacillati</taxon>
        <taxon>Bacillota</taxon>
        <taxon>Bacilli</taxon>
        <taxon>Bacillales</taxon>
        <taxon>Bacillaceae</taxon>
        <taxon>Alkalihalophilus</taxon>
    </lineage>
</organism>
<dbReference type="PANTHER" id="PTHR30294:SF29">
    <property type="entry name" value="MULTIDRUG ABC TRANSPORTER PERMEASE YBHS-RELATED"/>
    <property type="match status" value="1"/>
</dbReference>
<dbReference type="GO" id="GO:0140359">
    <property type="term" value="F:ABC-type transporter activity"/>
    <property type="evidence" value="ECO:0007669"/>
    <property type="project" value="InterPro"/>
</dbReference>
<evidence type="ECO:0000256" key="4">
    <source>
        <dbReference type="ARBA" id="ARBA00022989"/>
    </source>
</evidence>
<proteinExistence type="predicted"/>
<comment type="subcellular location">
    <subcellularLocation>
        <location evidence="1">Cell membrane</location>
        <topology evidence="1">Multi-pass membrane protein</topology>
    </subcellularLocation>
</comment>
<keyword evidence="2" id="KW-1003">Cell membrane</keyword>
<evidence type="ECO:0000259" key="7">
    <source>
        <dbReference type="Pfam" id="PF12698"/>
    </source>
</evidence>
<evidence type="ECO:0000256" key="1">
    <source>
        <dbReference type="ARBA" id="ARBA00004651"/>
    </source>
</evidence>
<keyword evidence="3 6" id="KW-0812">Transmembrane</keyword>
<feature type="transmembrane region" description="Helical" evidence="6">
    <location>
        <begin position="21"/>
        <end position="40"/>
    </location>
</feature>
<dbReference type="InterPro" id="IPR013525">
    <property type="entry name" value="ABC2_TM"/>
</dbReference>
<evidence type="ECO:0000313" key="8">
    <source>
        <dbReference type="EMBL" id="MDV2886439.1"/>
    </source>
</evidence>
<dbReference type="PANTHER" id="PTHR30294">
    <property type="entry name" value="MEMBRANE COMPONENT OF ABC TRANSPORTER YHHJ-RELATED"/>
    <property type="match status" value="1"/>
</dbReference>
<sequence length="399" mass="43355">MKHVAALLTIQFHMWIKQWKLGVTVIVAPLLLFSAIGLIVTHQLTPSDTINKMSVGVVDLDQTFETKQAIGQMFDNEDVEQVIEAIDITEEQGEELLASGELDALVVIPEGFSDDLRYGINSPITVIGQSSQPLQSALILQLLTAASHYVSAAQSGVNAVHRFLVEQDVSADVRQAELQRNIVTFSLDALGRLDVFDEVLVSGLFQEHLVLYYIASFLVLAVMTWSFFIVHILRQAFDAATFDRLRTRGINDWHFAGATLINAAAIVFLTGAVVGLPAIYAAEGNASLFLIAVGIVLLALLFSSLFYGISLWIKSEQGVQIVSWLFIFIGATAGGHFVPALYFPDWLQTLSDWTINKWALDAAIGLLQGTAASLQPLGLFVIGALIFAAAGILAKKGAR</sequence>
<dbReference type="Proteomes" id="UP001285636">
    <property type="component" value="Unassembled WGS sequence"/>
</dbReference>
<keyword evidence="5 6" id="KW-0472">Membrane</keyword>
<gene>
    <name evidence="8" type="ORF">RYX45_14710</name>
</gene>
<feature type="transmembrane region" description="Helical" evidence="6">
    <location>
        <begin position="377"/>
        <end position="394"/>
    </location>
</feature>
<feature type="transmembrane region" description="Helical" evidence="6">
    <location>
        <begin position="210"/>
        <end position="233"/>
    </location>
</feature>
<feature type="transmembrane region" description="Helical" evidence="6">
    <location>
        <begin position="321"/>
        <end position="343"/>
    </location>
</feature>
<name>A0AAJ2U1E2_ALKPS</name>
<comment type="caution">
    <text evidence="8">The sequence shown here is derived from an EMBL/GenBank/DDBJ whole genome shotgun (WGS) entry which is preliminary data.</text>
</comment>
<protein>
    <submittedName>
        <fullName evidence="8">ABC transporter permease</fullName>
    </submittedName>
</protein>
<keyword evidence="4 6" id="KW-1133">Transmembrane helix</keyword>
<evidence type="ECO:0000256" key="3">
    <source>
        <dbReference type="ARBA" id="ARBA00022692"/>
    </source>
</evidence>
<accession>A0AAJ2U1E2</accession>